<sequence length="280" mass="29916">MTLALTEPVNRTILLLDIEDFSCRSHVVQVCLRRELHNVVEDTLAEAGVERNMQYREDRGDGLIVLISSDIPKTVLLRALLTTAPDALCQYNRLAASSAQMRLRMVLAAGEVAFDPKRGTVGGLVGHDLNQSCRLIDADDLRAALKQRRADSVLGVSSSVYEGVVRHGHRGLRPEEFQRLEVSVKKDRLDLWLHDPLAHSTSSPGPTDSPASGGRGTHDDALKQAPSVPAATSSSSGAAFAFHAGTVSVGGSQVNGDQIGVSGGHVAGDVIMGTVRNERT</sequence>
<dbReference type="Proteomes" id="UP000031523">
    <property type="component" value="Chromosome"/>
</dbReference>
<dbReference type="EMBL" id="CP010519">
    <property type="protein sequence ID" value="AJE87051.1"/>
    <property type="molecule type" value="Genomic_DNA"/>
</dbReference>
<feature type="region of interest" description="Disordered" evidence="1">
    <location>
        <begin position="195"/>
        <end position="233"/>
    </location>
</feature>
<evidence type="ECO:0000313" key="2">
    <source>
        <dbReference type="EMBL" id="AJE87051.1"/>
    </source>
</evidence>
<protein>
    <submittedName>
        <fullName evidence="2">LigA protein</fullName>
    </submittedName>
</protein>
<organism evidence="2 3">
    <name type="scientific">Streptomyces albus (strain ATCC 21838 / DSM 41398 / FERM P-419 / JCM 4703 / NBRC 107858)</name>
    <dbReference type="NCBI Taxonomy" id="1081613"/>
    <lineage>
        <taxon>Bacteria</taxon>
        <taxon>Bacillati</taxon>
        <taxon>Actinomycetota</taxon>
        <taxon>Actinomycetes</taxon>
        <taxon>Kitasatosporales</taxon>
        <taxon>Streptomycetaceae</taxon>
        <taxon>Streptomyces</taxon>
    </lineage>
</organism>
<dbReference type="AlphaFoldDB" id="A0A0B5F869"/>
<name>A0A0B5F869_STRA4</name>
<keyword evidence="3" id="KW-1185">Reference proteome</keyword>
<dbReference type="InterPro" id="IPR029787">
    <property type="entry name" value="Nucleotide_cyclase"/>
</dbReference>
<accession>A0A0B5F869</accession>
<proteinExistence type="predicted"/>
<gene>
    <name evidence="2" type="ORF">SLNWT_6675</name>
</gene>
<evidence type="ECO:0000256" key="1">
    <source>
        <dbReference type="SAM" id="MobiDB-lite"/>
    </source>
</evidence>
<evidence type="ECO:0000313" key="3">
    <source>
        <dbReference type="Proteomes" id="UP000031523"/>
    </source>
</evidence>
<feature type="compositionally biased region" description="Polar residues" evidence="1">
    <location>
        <begin position="199"/>
        <end position="210"/>
    </location>
</feature>
<dbReference type="KEGG" id="sals:SLNWT_6675"/>
<dbReference type="Gene3D" id="3.30.70.1230">
    <property type="entry name" value="Nucleotide cyclase"/>
    <property type="match status" value="1"/>
</dbReference>
<reference evidence="2 3" key="1">
    <citation type="submission" date="2015-01" db="EMBL/GenBank/DDBJ databases">
        <title>Enhanced salinomycin production by adjusting the supply of polyketide extender units in Streptomyce albus DSM 41398.</title>
        <authorList>
            <person name="Lu C."/>
        </authorList>
    </citation>
    <scope>NUCLEOTIDE SEQUENCE [LARGE SCALE GENOMIC DNA]</scope>
    <source>
        <strain evidence="3">ATCC 21838 / DSM 41398 / FERM P-419 / JCM 4703 / NBRC 107858</strain>
    </source>
</reference>